<keyword evidence="2" id="KW-0812">Transmembrane</keyword>
<organism evidence="3 4">
    <name type="scientific">Brunnivagina elsteri CCALA 953</name>
    <dbReference type="NCBI Taxonomy" id="987040"/>
    <lineage>
        <taxon>Bacteria</taxon>
        <taxon>Bacillati</taxon>
        <taxon>Cyanobacteriota</taxon>
        <taxon>Cyanophyceae</taxon>
        <taxon>Nostocales</taxon>
        <taxon>Calotrichaceae</taxon>
        <taxon>Brunnivagina</taxon>
    </lineage>
</organism>
<evidence type="ECO:0000256" key="1">
    <source>
        <dbReference type="SAM" id="MobiDB-lite"/>
    </source>
</evidence>
<accession>A0A2A2TLK2</accession>
<protein>
    <submittedName>
        <fullName evidence="3">Uncharacterized protein</fullName>
    </submittedName>
</protein>
<dbReference type="RefSeq" id="WP_095721080.1">
    <property type="nucleotide sequence ID" value="NZ_NTFS01000054.1"/>
</dbReference>
<proteinExistence type="predicted"/>
<sequence length="417" mass="45985">MKNSRYPSPYFRFLKARLWNLTRPGFWGTAIFLSVVGLVIREFWSRPDILTRQSQPVATQAQANSTLSAEDRAVVADIDNLSVLNYDFEQSLESTLNSVEPISKPKKGNKSPLEEAISKENTQNETKLNSTAVNAKPSSLIKNPFLTQANNLLQFGNTENNNVFLGVNSLNPQSSQEDGTESSSNLIIGNRRNSFYGRNNQRNIAIDSLDTTLNQSPSNRNLSISNNSNYLNSLQTSSNQQFIPNQGNLSNSSLNSLNPNSLNNFGQQQQINILPNQGYSQSYSQSYQQGYSSPTGLSTSGVNSIPNTTGLPQTTLTNQQSISYGNNYDNNINSSYSNYNNNYSNMNSNTSLPNTTQSTQLTSPVGIPAQNYNTPYSTVPTAVQSNLPANQNINNDAVKRGLQRFDPSLFPNQVPNQ</sequence>
<gene>
    <name evidence="3" type="ORF">CK510_07340</name>
</gene>
<feature type="compositionally biased region" description="Low complexity" evidence="1">
    <location>
        <begin position="248"/>
        <end position="263"/>
    </location>
</feature>
<evidence type="ECO:0000313" key="3">
    <source>
        <dbReference type="EMBL" id="PAX58471.1"/>
    </source>
</evidence>
<comment type="caution">
    <text evidence="3">The sequence shown here is derived from an EMBL/GenBank/DDBJ whole genome shotgun (WGS) entry which is preliminary data.</text>
</comment>
<evidence type="ECO:0000256" key="2">
    <source>
        <dbReference type="SAM" id="Phobius"/>
    </source>
</evidence>
<feature type="region of interest" description="Disordered" evidence="1">
    <location>
        <begin position="167"/>
        <end position="186"/>
    </location>
</feature>
<dbReference type="EMBL" id="NTFS01000054">
    <property type="protein sequence ID" value="PAX58471.1"/>
    <property type="molecule type" value="Genomic_DNA"/>
</dbReference>
<feature type="region of interest" description="Disordered" evidence="1">
    <location>
        <begin position="241"/>
        <end position="263"/>
    </location>
</feature>
<evidence type="ECO:0000313" key="4">
    <source>
        <dbReference type="Proteomes" id="UP000218238"/>
    </source>
</evidence>
<dbReference type="AlphaFoldDB" id="A0A2A2TLK2"/>
<keyword evidence="2" id="KW-1133">Transmembrane helix</keyword>
<dbReference type="Proteomes" id="UP000218238">
    <property type="component" value="Unassembled WGS sequence"/>
</dbReference>
<keyword evidence="4" id="KW-1185">Reference proteome</keyword>
<name>A0A2A2TLK2_9CYAN</name>
<reference evidence="3 4" key="1">
    <citation type="submission" date="2017-08" db="EMBL/GenBank/DDBJ databases">
        <title>Draft genome sequence of filamentous cyanobacterium Calothrix elsteri CCALA 953.</title>
        <authorList>
            <person name="Gagunashvili A.N."/>
            <person name="Elster J."/>
            <person name="Andresson O.S."/>
        </authorList>
    </citation>
    <scope>NUCLEOTIDE SEQUENCE [LARGE SCALE GENOMIC DNA]</scope>
    <source>
        <strain evidence="3 4">CCALA 953</strain>
    </source>
</reference>
<feature type="transmembrane region" description="Helical" evidence="2">
    <location>
        <begin position="21"/>
        <end position="44"/>
    </location>
</feature>
<keyword evidence="2" id="KW-0472">Membrane</keyword>
<dbReference type="OrthoDB" id="582255at2"/>